<accession>A0ACC6UBD1</accession>
<evidence type="ECO:0000313" key="2">
    <source>
        <dbReference type="Proteomes" id="UP001558850"/>
    </source>
</evidence>
<organism evidence="1 2">
    <name type="scientific">Paraburkholderia phymatum</name>
    <dbReference type="NCBI Taxonomy" id="148447"/>
    <lineage>
        <taxon>Bacteria</taxon>
        <taxon>Pseudomonadati</taxon>
        <taxon>Pseudomonadota</taxon>
        <taxon>Betaproteobacteria</taxon>
        <taxon>Burkholderiales</taxon>
        <taxon>Burkholderiaceae</taxon>
        <taxon>Paraburkholderia</taxon>
    </lineage>
</organism>
<keyword evidence="2" id="KW-1185">Reference proteome</keyword>
<dbReference type="EMBL" id="JBFRCH010000038">
    <property type="protein sequence ID" value="MEX3936822.1"/>
    <property type="molecule type" value="Genomic_DNA"/>
</dbReference>
<name>A0ACC6UBD1_9BURK</name>
<proteinExistence type="predicted"/>
<gene>
    <name evidence="1" type="ORF">AB4Y32_34510</name>
</gene>
<sequence length="234" mass="25348">MAIAAACANAGVVINGTRVIYPSDEREVTVKLTNEGSLPALVQAWLDDGDPRTLPQDTTVPFTLAPPLFRLDSKKGQTMRVVYTQEPLAQDKETLFWLNVLEVPPSSANTEKNMLQLAFRSRIKFFFRPAGLPGNAREAPAQVTWKFVSGHNGGYALQATNPTPYHVTFTNMTATVGSSKWMNQTGGMVNPGATAEFDVGNTPPLGAVPTEVDYGFIDDYGAGVSGKYRSHAEH</sequence>
<comment type="caution">
    <text evidence="1">The sequence shown here is derived from an EMBL/GenBank/DDBJ whole genome shotgun (WGS) entry which is preliminary data.</text>
</comment>
<dbReference type="Proteomes" id="UP001558850">
    <property type="component" value="Unassembled WGS sequence"/>
</dbReference>
<reference evidence="1" key="1">
    <citation type="submission" date="2024-07" db="EMBL/GenBank/DDBJ databases">
        <title>A survey of Mimosa microsymbionts across Brazilian biomes reveals a high diversity of Paraburkholderia nodulating endemic species, but also that Cupriavidus is common as a symbiont of widespread species.</title>
        <authorList>
            <person name="Rouws L."/>
            <person name="Barauna A."/>
            <person name="Beukes C."/>
            <person name="Rouws J.R.C."/>
            <person name="De Faria S.M."/>
            <person name="Gross E."/>
            <person name="Bueno Dos Reis Junior F."/>
            <person name="Simon M.F."/>
            <person name="Maluk M."/>
            <person name="Odee D.W."/>
            <person name="Kenicer G."/>
            <person name="Young J.P.W."/>
            <person name="Reis V.M."/>
            <person name="Zilli J."/>
            <person name="James E.K."/>
        </authorList>
    </citation>
    <scope>NUCLEOTIDE SEQUENCE</scope>
    <source>
        <strain evidence="1">EG181B</strain>
    </source>
</reference>
<evidence type="ECO:0000313" key="1">
    <source>
        <dbReference type="EMBL" id="MEX3936822.1"/>
    </source>
</evidence>
<protein>
    <submittedName>
        <fullName evidence="1">Molecular chaperone</fullName>
    </submittedName>
</protein>